<dbReference type="Proteomes" id="UP000291343">
    <property type="component" value="Unassembled WGS sequence"/>
</dbReference>
<proteinExistence type="predicted"/>
<organism evidence="1 2">
    <name type="scientific">Laodelphax striatellus</name>
    <name type="common">Small brown planthopper</name>
    <name type="synonym">Delphax striatella</name>
    <dbReference type="NCBI Taxonomy" id="195883"/>
    <lineage>
        <taxon>Eukaryota</taxon>
        <taxon>Metazoa</taxon>
        <taxon>Ecdysozoa</taxon>
        <taxon>Arthropoda</taxon>
        <taxon>Hexapoda</taxon>
        <taxon>Insecta</taxon>
        <taxon>Pterygota</taxon>
        <taxon>Neoptera</taxon>
        <taxon>Paraneoptera</taxon>
        <taxon>Hemiptera</taxon>
        <taxon>Auchenorrhyncha</taxon>
        <taxon>Fulgoroidea</taxon>
        <taxon>Delphacidae</taxon>
        <taxon>Criomorphinae</taxon>
        <taxon>Laodelphax</taxon>
    </lineage>
</organism>
<protein>
    <submittedName>
        <fullName evidence="1">Uncharacterized protein</fullName>
    </submittedName>
</protein>
<accession>A0A482XIT4</accession>
<sequence length="93" mass="10613">MGGEAKLHRNRRLNSRVVPGSWRTFFMQTERKSVTMSCVLEREEVSESNEQVVYVPNAESAQLILAPQIRDALRFRKLLWQSQTHAGAGARTV</sequence>
<name>A0A482XIT4_LAOST</name>
<comment type="caution">
    <text evidence="1">The sequence shown here is derived from an EMBL/GenBank/DDBJ whole genome shotgun (WGS) entry which is preliminary data.</text>
</comment>
<keyword evidence="2" id="KW-1185">Reference proteome</keyword>
<evidence type="ECO:0000313" key="2">
    <source>
        <dbReference type="Proteomes" id="UP000291343"/>
    </source>
</evidence>
<dbReference type="EMBL" id="QKKF02009206">
    <property type="protein sequence ID" value="RZF45430.1"/>
    <property type="molecule type" value="Genomic_DNA"/>
</dbReference>
<evidence type="ECO:0000313" key="1">
    <source>
        <dbReference type="EMBL" id="RZF45430.1"/>
    </source>
</evidence>
<gene>
    <name evidence="1" type="ORF">LSTR_LSTR017127</name>
</gene>
<dbReference type="AlphaFoldDB" id="A0A482XIT4"/>
<reference evidence="1 2" key="1">
    <citation type="journal article" date="2017" name="Gigascience">
        <title>Genome sequence of the small brown planthopper, Laodelphax striatellus.</title>
        <authorList>
            <person name="Zhu J."/>
            <person name="Jiang F."/>
            <person name="Wang X."/>
            <person name="Yang P."/>
            <person name="Bao Y."/>
            <person name="Zhao W."/>
            <person name="Wang W."/>
            <person name="Lu H."/>
            <person name="Wang Q."/>
            <person name="Cui N."/>
            <person name="Li J."/>
            <person name="Chen X."/>
            <person name="Luo L."/>
            <person name="Yu J."/>
            <person name="Kang L."/>
            <person name="Cui F."/>
        </authorList>
    </citation>
    <scope>NUCLEOTIDE SEQUENCE [LARGE SCALE GENOMIC DNA]</scope>
    <source>
        <strain evidence="1">Lst14</strain>
    </source>
</reference>
<dbReference type="InParanoid" id="A0A482XIT4"/>